<dbReference type="InterPro" id="IPR000835">
    <property type="entry name" value="HTH_MarR-typ"/>
</dbReference>
<dbReference type="PRINTS" id="PR00598">
    <property type="entry name" value="HTHMARR"/>
</dbReference>
<dbReference type="GO" id="GO:0003700">
    <property type="term" value="F:DNA-binding transcription factor activity"/>
    <property type="evidence" value="ECO:0007669"/>
    <property type="project" value="InterPro"/>
</dbReference>
<evidence type="ECO:0000256" key="2">
    <source>
        <dbReference type="ARBA" id="ARBA00023125"/>
    </source>
</evidence>
<dbReference type="PANTHER" id="PTHR42756">
    <property type="entry name" value="TRANSCRIPTIONAL REGULATOR, MARR"/>
    <property type="match status" value="1"/>
</dbReference>
<evidence type="ECO:0000313" key="5">
    <source>
        <dbReference type="EMBL" id="SPZ92029.1"/>
    </source>
</evidence>
<evidence type="ECO:0000313" key="6">
    <source>
        <dbReference type="Proteomes" id="UP000251241"/>
    </source>
</evidence>
<dbReference type="PROSITE" id="PS50995">
    <property type="entry name" value="HTH_MARR_2"/>
    <property type="match status" value="1"/>
</dbReference>
<evidence type="ECO:0000256" key="3">
    <source>
        <dbReference type="ARBA" id="ARBA00023163"/>
    </source>
</evidence>
<dbReference type="AlphaFoldDB" id="A0A2X2LF81"/>
<dbReference type="RefSeq" id="WP_112375634.1">
    <property type="nucleotide sequence ID" value="NZ_JBPFQX010000013.1"/>
</dbReference>
<organism evidence="5 6">
    <name type="scientific">Sphingobacterium multivorum</name>
    <dbReference type="NCBI Taxonomy" id="28454"/>
    <lineage>
        <taxon>Bacteria</taxon>
        <taxon>Pseudomonadati</taxon>
        <taxon>Bacteroidota</taxon>
        <taxon>Sphingobacteriia</taxon>
        <taxon>Sphingobacteriales</taxon>
        <taxon>Sphingobacteriaceae</taxon>
        <taxon>Sphingobacterium</taxon>
    </lineage>
</organism>
<dbReference type="InterPro" id="IPR036390">
    <property type="entry name" value="WH_DNA-bd_sf"/>
</dbReference>
<dbReference type="PANTHER" id="PTHR42756:SF1">
    <property type="entry name" value="TRANSCRIPTIONAL REPRESSOR OF EMRAB OPERON"/>
    <property type="match status" value="1"/>
</dbReference>
<evidence type="ECO:0000256" key="1">
    <source>
        <dbReference type="ARBA" id="ARBA00023015"/>
    </source>
</evidence>
<evidence type="ECO:0000259" key="4">
    <source>
        <dbReference type="PROSITE" id="PS50995"/>
    </source>
</evidence>
<dbReference type="Gene3D" id="1.10.10.10">
    <property type="entry name" value="Winged helix-like DNA-binding domain superfamily/Winged helix DNA-binding domain"/>
    <property type="match status" value="1"/>
</dbReference>
<sequence>MMKNDSMNPVKPLVDSIIALRTSLKQYYIQKIKEQQLEITYEMLQVLAALWKKEQMNQQDIAIAIQKSKASVTPLIDNLCKRDLVRRVSDPNDRRNNLIELTVKGEEYRTLLDPVQQDLYCVILQEISEKKVLEITETLEKLTAIIEKQSYREP</sequence>
<keyword evidence="2" id="KW-0238">DNA-binding</keyword>
<reference evidence="5 6" key="1">
    <citation type="submission" date="2018-06" db="EMBL/GenBank/DDBJ databases">
        <authorList>
            <consortium name="Pathogen Informatics"/>
            <person name="Doyle S."/>
        </authorList>
    </citation>
    <scope>NUCLEOTIDE SEQUENCE [LARGE SCALE GENOMIC DNA]</scope>
    <source>
        <strain evidence="5 6">NCTC11343</strain>
    </source>
</reference>
<dbReference type="SMART" id="SM00347">
    <property type="entry name" value="HTH_MARR"/>
    <property type="match status" value="1"/>
</dbReference>
<keyword evidence="3" id="KW-0804">Transcription</keyword>
<accession>A0A2X2LF81</accession>
<name>A0A2X2LF81_SPHMU</name>
<dbReference type="Pfam" id="PF01047">
    <property type="entry name" value="MarR"/>
    <property type="match status" value="1"/>
</dbReference>
<dbReference type="EMBL" id="UAUU01000011">
    <property type="protein sequence ID" value="SPZ92029.1"/>
    <property type="molecule type" value="Genomic_DNA"/>
</dbReference>
<gene>
    <name evidence="5" type="ORF">NCTC11343_04078</name>
</gene>
<protein>
    <submittedName>
        <fullName evidence="5">Transcriptional repressor MprA</fullName>
    </submittedName>
</protein>
<keyword evidence="1" id="KW-0805">Transcription regulation</keyword>
<feature type="domain" description="HTH marR-type" evidence="4">
    <location>
        <begin position="10"/>
        <end position="144"/>
    </location>
</feature>
<dbReference type="SUPFAM" id="SSF46785">
    <property type="entry name" value="Winged helix' DNA-binding domain"/>
    <property type="match status" value="1"/>
</dbReference>
<proteinExistence type="predicted"/>
<dbReference type="GO" id="GO:0003677">
    <property type="term" value="F:DNA binding"/>
    <property type="evidence" value="ECO:0007669"/>
    <property type="project" value="UniProtKB-KW"/>
</dbReference>
<dbReference type="Proteomes" id="UP000251241">
    <property type="component" value="Unassembled WGS sequence"/>
</dbReference>
<dbReference type="InterPro" id="IPR036388">
    <property type="entry name" value="WH-like_DNA-bd_sf"/>
</dbReference>